<proteinExistence type="inferred from homology"/>
<dbReference type="PANTHER" id="PTHR43166">
    <property type="entry name" value="AMINO ACID IMPORT ATP-BINDING PROTEIN"/>
    <property type="match status" value="1"/>
</dbReference>
<evidence type="ECO:0000256" key="2">
    <source>
        <dbReference type="ARBA" id="ARBA00022448"/>
    </source>
</evidence>
<dbReference type="RefSeq" id="WP_060777177.1">
    <property type="nucleotide sequence ID" value="NZ_CP014159.1"/>
</dbReference>
<dbReference type="SUPFAM" id="SSF52540">
    <property type="entry name" value="P-loop containing nucleoside triphosphate hydrolases"/>
    <property type="match status" value="1"/>
</dbReference>
<dbReference type="Proteomes" id="UP000234775">
    <property type="component" value="Unassembled WGS sequence"/>
</dbReference>
<dbReference type="Proteomes" id="UP000070422">
    <property type="component" value="Unassembled WGS sequence"/>
</dbReference>
<dbReference type="AlphaFoldDB" id="A0A0X8F959"/>
<gene>
    <name evidence="8" type="ORF">CYJ27_02225</name>
    <name evidence="7" type="ORF">HMPREF3187_00158</name>
</gene>
<dbReference type="InterPro" id="IPR050086">
    <property type="entry name" value="MetN_ABC_transporter-like"/>
</dbReference>
<comment type="similarity">
    <text evidence="1">Belongs to the ABC transporter superfamily.</text>
</comment>
<sequence>MSLEVKNLCKSFKDNQIIDHFSCQIDSGEIVILLGPSGTGKTTFMRLINNLDKTDRGSIRIGDYLLCEDNGQEAVYTSTKEQRAYQNAIGMVFQNYELFPNLTVMENLLEAPLAQKLGQRESLQKQAEELLETVGLLDKAQVYPANLSGGQKQRIAIARAMMLSPQIICFDEPTSALDRESADQVGYLIEKLAKEGMGILVVTHDIAFGEKYGTRIVSSTQFK</sequence>
<dbReference type="PROSITE" id="PS00211">
    <property type="entry name" value="ABC_TRANSPORTER_1"/>
    <property type="match status" value="1"/>
</dbReference>
<dbReference type="GO" id="GO:0016887">
    <property type="term" value="F:ATP hydrolysis activity"/>
    <property type="evidence" value="ECO:0007669"/>
    <property type="project" value="InterPro"/>
</dbReference>
<evidence type="ECO:0000256" key="4">
    <source>
        <dbReference type="ARBA" id="ARBA00022840"/>
    </source>
</evidence>
<dbReference type="PANTHER" id="PTHR43166:SF4">
    <property type="entry name" value="PHOSPHONATES IMPORT ATP-BINDING PROTEIN PHNC"/>
    <property type="match status" value="1"/>
</dbReference>
<organism evidence="8 10">
    <name type="scientific">Aerococcus christensenii</name>
    <dbReference type="NCBI Taxonomy" id="87541"/>
    <lineage>
        <taxon>Bacteria</taxon>
        <taxon>Bacillati</taxon>
        <taxon>Bacillota</taxon>
        <taxon>Bacilli</taxon>
        <taxon>Lactobacillales</taxon>
        <taxon>Aerococcaceae</taxon>
        <taxon>Aerococcus</taxon>
    </lineage>
</organism>
<name>A0A0X8F959_9LACT</name>
<dbReference type="PROSITE" id="PS50893">
    <property type="entry name" value="ABC_TRANSPORTER_2"/>
    <property type="match status" value="1"/>
</dbReference>
<dbReference type="PATRIC" id="fig|87541.4.peg.157"/>
<dbReference type="Pfam" id="PF00005">
    <property type="entry name" value="ABC_tran"/>
    <property type="match status" value="1"/>
</dbReference>
<dbReference type="OrthoDB" id="9804199at2"/>
<reference evidence="8 10" key="2">
    <citation type="submission" date="2017-12" db="EMBL/GenBank/DDBJ databases">
        <title>Phylogenetic diversity of female urinary microbiome.</title>
        <authorList>
            <person name="Thomas-White K."/>
            <person name="Wolfe A.J."/>
        </authorList>
    </citation>
    <scope>NUCLEOTIDE SEQUENCE [LARGE SCALE GENOMIC DNA]</scope>
    <source>
        <strain evidence="8 10">UMB0844</strain>
    </source>
</reference>
<dbReference type="Gene3D" id="3.40.50.300">
    <property type="entry name" value="P-loop containing nucleotide triphosphate hydrolases"/>
    <property type="match status" value="1"/>
</dbReference>
<feature type="coiled-coil region" evidence="5">
    <location>
        <begin position="113"/>
        <end position="140"/>
    </location>
</feature>
<evidence type="ECO:0000313" key="7">
    <source>
        <dbReference type="EMBL" id="KXB38095.1"/>
    </source>
</evidence>
<dbReference type="GO" id="GO:0005524">
    <property type="term" value="F:ATP binding"/>
    <property type="evidence" value="ECO:0007669"/>
    <property type="project" value="UniProtKB-KW"/>
</dbReference>
<dbReference type="SMART" id="SM00382">
    <property type="entry name" value="AAA"/>
    <property type="match status" value="1"/>
</dbReference>
<dbReference type="InterPro" id="IPR027417">
    <property type="entry name" value="P-loop_NTPase"/>
</dbReference>
<feature type="domain" description="ABC transporter" evidence="6">
    <location>
        <begin position="3"/>
        <end position="222"/>
    </location>
</feature>
<keyword evidence="3" id="KW-0547">Nucleotide-binding</keyword>
<keyword evidence="2" id="KW-0813">Transport</keyword>
<evidence type="ECO:0000313" key="10">
    <source>
        <dbReference type="Proteomes" id="UP000234775"/>
    </source>
</evidence>
<dbReference type="EMBL" id="PKGZ01000002">
    <property type="protein sequence ID" value="PKY91515.1"/>
    <property type="molecule type" value="Genomic_DNA"/>
</dbReference>
<evidence type="ECO:0000313" key="8">
    <source>
        <dbReference type="EMBL" id="PKY91515.1"/>
    </source>
</evidence>
<dbReference type="EMBL" id="LSCQ01000012">
    <property type="protein sequence ID" value="KXB38095.1"/>
    <property type="molecule type" value="Genomic_DNA"/>
</dbReference>
<evidence type="ECO:0000256" key="3">
    <source>
        <dbReference type="ARBA" id="ARBA00022741"/>
    </source>
</evidence>
<keyword evidence="4 8" id="KW-0067">ATP-binding</keyword>
<evidence type="ECO:0000256" key="5">
    <source>
        <dbReference type="SAM" id="Coils"/>
    </source>
</evidence>
<accession>A0A0X8F959</accession>
<comment type="caution">
    <text evidence="8">The sequence shown here is derived from an EMBL/GenBank/DDBJ whole genome shotgun (WGS) entry which is preliminary data.</text>
</comment>
<dbReference type="InterPro" id="IPR003439">
    <property type="entry name" value="ABC_transporter-like_ATP-bd"/>
</dbReference>
<keyword evidence="5" id="KW-0175">Coiled coil</keyword>
<keyword evidence="10" id="KW-1185">Reference proteome</keyword>
<evidence type="ECO:0000256" key="1">
    <source>
        <dbReference type="ARBA" id="ARBA00005417"/>
    </source>
</evidence>
<dbReference type="KEGG" id="acg:AWM71_06405"/>
<evidence type="ECO:0000259" key="6">
    <source>
        <dbReference type="PROSITE" id="PS50893"/>
    </source>
</evidence>
<reference evidence="7 9" key="1">
    <citation type="submission" date="2016-01" db="EMBL/GenBank/DDBJ databases">
        <authorList>
            <person name="Oliw E.H."/>
        </authorList>
    </citation>
    <scope>NUCLEOTIDE SEQUENCE [LARGE SCALE GENOMIC DNA]</scope>
    <source>
        <strain evidence="7 9">KA00635</strain>
    </source>
</reference>
<dbReference type="InterPro" id="IPR003593">
    <property type="entry name" value="AAA+_ATPase"/>
</dbReference>
<protein>
    <submittedName>
        <fullName evidence="8">Amino acid ABC transporter ATP-binding protein</fullName>
    </submittedName>
    <submittedName>
        <fullName evidence="7">Putative glutamine ABC transporter, ATP-binding protein GlnQ</fullName>
    </submittedName>
</protein>
<dbReference type="InterPro" id="IPR017871">
    <property type="entry name" value="ABC_transporter-like_CS"/>
</dbReference>
<evidence type="ECO:0000313" key="9">
    <source>
        <dbReference type="Proteomes" id="UP000070422"/>
    </source>
</evidence>
<dbReference type="STRING" id="87541.AWM71_06405"/>